<reference evidence="2" key="1">
    <citation type="journal article" date="2020" name="bioRxiv">
        <title>Chromosome-level reference genome of the European wasp spider Argiope bruennichi: a resource for studies on range expansion and evolutionary adaptation.</title>
        <authorList>
            <person name="Sheffer M.M."/>
            <person name="Hoppe A."/>
            <person name="Krehenwinkel H."/>
            <person name="Uhl G."/>
            <person name="Kuss A.W."/>
            <person name="Jensen L."/>
            <person name="Jensen C."/>
            <person name="Gillespie R.G."/>
            <person name="Hoff K.J."/>
            <person name="Prost S."/>
        </authorList>
    </citation>
    <scope>NUCLEOTIDE SEQUENCE</scope>
</reference>
<feature type="region of interest" description="Disordered" evidence="1">
    <location>
        <begin position="97"/>
        <end position="143"/>
    </location>
</feature>
<accession>A0A8T0FG68</accession>
<evidence type="ECO:0000256" key="1">
    <source>
        <dbReference type="SAM" id="MobiDB-lite"/>
    </source>
</evidence>
<gene>
    <name evidence="2" type="ORF">HNY73_007335</name>
</gene>
<proteinExistence type="predicted"/>
<keyword evidence="3" id="KW-1185">Reference proteome</keyword>
<protein>
    <submittedName>
        <fullName evidence="2">Uncharacterized protein</fullName>
    </submittedName>
</protein>
<dbReference type="Proteomes" id="UP000807504">
    <property type="component" value="Unassembled WGS sequence"/>
</dbReference>
<sequence>MHSVSSQTMTFTEIINKISNLENELQELIDSEGRKAFIPENIVDDIKMRTNEKSPGKPPYQGPYRVVERSDKFFTLSMKEKNVNISIDRLKPAYLLVTDKDDKPTQAKQTDGNSDHRDSHLPSDTQTTSRCGRKIKQPVRFRD</sequence>
<comment type="caution">
    <text evidence="2">The sequence shown here is derived from an EMBL/GenBank/DDBJ whole genome shotgun (WGS) entry which is preliminary data.</text>
</comment>
<organism evidence="2 3">
    <name type="scientific">Argiope bruennichi</name>
    <name type="common">Wasp spider</name>
    <name type="synonym">Aranea bruennichi</name>
    <dbReference type="NCBI Taxonomy" id="94029"/>
    <lineage>
        <taxon>Eukaryota</taxon>
        <taxon>Metazoa</taxon>
        <taxon>Ecdysozoa</taxon>
        <taxon>Arthropoda</taxon>
        <taxon>Chelicerata</taxon>
        <taxon>Arachnida</taxon>
        <taxon>Araneae</taxon>
        <taxon>Araneomorphae</taxon>
        <taxon>Entelegynae</taxon>
        <taxon>Araneoidea</taxon>
        <taxon>Araneidae</taxon>
        <taxon>Argiope</taxon>
    </lineage>
</organism>
<evidence type="ECO:0000313" key="3">
    <source>
        <dbReference type="Proteomes" id="UP000807504"/>
    </source>
</evidence>
<evidence type="ECO:0000313" key="2">
    <source>
        <dbReference type="EMBL" id="KAF8789395.1"/>
    </source>
</evidence>
<reference evidence="2" key="2">
    <citation type="submission" date="2020-06" db="EMBL/GenBank/DDBJ databases">
        <authorList>
            <person name="Sheffer M."/>
        </authorList>
    </citation>
    <scope>NUCLEOTIDE SEQUENCE</scope>
</reference>
<dbReference type="EMBL" id="JABXBU010000012">
    <property type="protein sequence ID" value="KAF8789395.1"/>
    <property type="molecule type" value="Genomic_DNA"/>
</dbReference>
<name>A0A8T0FG68_ARGBR</name>
<dbReference type="AlphaFoldDB" id="A0A8T0FG68"/>
<feature type="compositionally biased region" description="Basic residues" evidence="1">
    <location>
        <begin position="131"/>
        <end position="143"/>
    </location>
</feature>